<dbReference type="PANTHER" id="PTHR46929">
    <property type="entry name" value="EXPRESSED PROTEIN"/>
    <property type="match status" value="1"/>
</dbReference>
<name>A0A803MJL9_CHEQI</name>
<dbReference type="Pfam" id="PF12776">
    <property type="entry name" value="Myb_DNA-bind_3"/>
    <property type="match status" value="1"/>
</dbReference>
<dbReference type="AlphaFoldDB" id="A0A803MJL9"/>
<dbReference type="EnsemblPlants" id="AUR62030602-RA">
    <property type="protein sequence ID" value="AUR62030602-RA:cds"/>
    <property type="gene ID" value="AUR62030602"/>
</dbReference>
<dbReference type="InterPro" id="IPR024752">
    <property type="entry name" value="Myb/SANT-like_dom"/>
</dbReference>
<evidence type="ECO:0000256" key="3">
    <source>
        <dbReference type="SAM" id="Phobius"/>
    </source>
</evidence>
<dbReference type="Gramene" id="AUR62030602-RA">
    <property type="protein sequence ID" value="AUR62030602-RA:cds"/>
    <property type="gene ID" value="AUR62030602"/>
</dbReference>
<dbReference type="Pfam" id="PF13359">
    <property type="entry name" value="DDE_Tnp_4"/>
    <property type="match status" value="1"/>
</dbReference>
<keyword evidence="2" id="KW-0479">Metal-binding</keyword>
<sequence>MEPKRGLSTHKSSKMTNDIKGIVIGAVAAVIACTLAFLNERKYYLADAGYGDRKGFMSPYMCIRYHLKEYTTNPPENERELFNLRHSSLRMVMERAFGVLKKRFSVLDAEPFWPYETQVDVVLACCVLHNYLRGVDPNDPITREVEVEMASQDLQHMGEVIKEEKKANFRWSKDMSKELLDFLAEEVKKGNRPNNTFRTSSFVTAAKIISEKFQTNCTSEHVENRMKTVRNAWVAISTEYPKYEKFLNRKIDMYEEMAIVVGKDLARGNFSKTFANIDVDASMESGQPSMTNDSVPSKRVVPRWAQGHIKRGLELTKDRK</sequence>
<feature type="transmembrane region" description="Helical" evidence="3">
    <location>
        <begin position="21"/>
        <end position="38"/>
    </location>
</feature>
<evidence type="ECO:0000256" key="1">
    <source>
        <dbReference type="ARBA" id="ARBA00001968"/>
    </source>
</evidence>
<dbReference type="InterPro" id="IPR027806">
    <property type="entry name" value="HARBI1_dom"/>
</dbReference>
<evidence type="ECO:0000313" key="7">
    <source>
        <dbReference type="Proteomes" id="UP000596660"/>
    </source>
</evidence>
<evidence type="ECO:0000256" key="2">
    <source>
        <dbReference type="ARBA" id="ARBA00022723"/>
    </source>
</evidence>
<keyword evidence="7" id="KW-1185">Reference proteome</keyword>
<dbReference type="PANTHER" id="PTHR46929:SF23">
    <property type="entry name" value="L10-INTERACTING MYB DOMAIN-CONTAINING PROTEIN-LIKE"/>
    <property type="match status" value="1"/>
</dbReference>
<keyword evidence="3" id="KW-0812">Transmembrane</keyword>
<dbReference type="Proteomes" id="UP000596660">
    <property type="component" value="Unplaced"/>
</dbReference>
<evidence type="ECO:0008006" key="8">
    <source>
        <dbReference type="Google" id="ProtNLM"/>
    </source>
</evidence>
<accession>A0A803MJL9</accession>
<reference evidence="6" key="2">
    <citation type="submission" date="2021-03" db="UniProtKB">
        <authorList>
            <consortium name="EnsemblPlants"/>
        </authorList>
    </citation>
    <scope>IDENTIFICATION</scope>
</reference>
<dbReference type="PROSITE" id="PS51257">
    <property type="entry name" value="PROKAR_LIPOPROTEIN"/>
    <property type="match status" value="1"/>
</dbReference>
<feature type="domain" description="DDE Tnp4" evidence="5">
    <location>
        <begin position="38"/>
        <end position="130"/>
    </location>
</feature>
<dbReference type="GO" id="GO:0046872">
    <property type="term" value="F:metal ion binding"/>
    <property type="evidence" value="ECO:0007669"/>
    <property type="project" value="UniProtKB-KW"/>
</dbReference>
<evidence type="ECO:0000313" key="6">
    <source>
        <dbReference type="EnsemblPlants" id="AUR62030602-RA:cds"/>
    </source>
</evidence>
<evidence type="ECO:0000259" key="4">
    <source>
        <dbReference type="Pfam" id="PF12776"/>
    </source>
</evidence>
<evidence type="ECO:0000259" key="5">
    <source>
        <dbReference type="Pfam" id="PF13359"/>
    </source>
</evidence>
<comment type="cofactor">
    <cofactor evidence="1">
        <name>a divalent metal cation</name>
        <dbReference type="ChEBI" id="CHEBI:60240"/>
    </cofactor>
</comment>
<protein>
    <recommendedName>
        <fullName evidence="8">DDE Tnp4 domain-containing protein</fullName>
    </recommendedName>
</protein>
<proteinExistence type="predicted"/>
<feature type="domain" description="Myb/SANT-like" evidence="4">
    <location>
        <begin position="170"/>
        <end position="236"/>
    </location>
</feature>
<keyword evidence="3" id="KW-1133">Transmembrane helix</keyword>
<keyword evidence="3" id="KW-0472">Membrane</keyword>
<organism evidence="6 7">
    <name type="scientific">Chenopodium quinoa</name>
    <name type="common">Quinoa</name>
    <dbReference type="NCBI Taxonomy" id="63459"/>
    <lineage>
        <taxon>Eukaryota</taxon>
        <taxon>Viridiplantae</taxon>
        <taxon>Streptophyta</taxon>
        <taxon>Embryophyta</taxon>
        <taxon>Tracheophyta</taxon>
        <taxon>Spermatophyta</taxon>
        <taxon>Magnoliopsida</taxon>
        <taxon>eudicotyledons</taxon>
        <taxon>Gunneridae</taxon>
        <taxon>Pentapetalae</taxon>
        <taxon>Caryophyllales</taxon>
        <taxon>Chenopodiaceae</taxon>
        <taxon>Chenopodioideae</taxon>
        <taxon>Atripliceae</taxon>
        <taxon>Chenopodium</taxon>
    </lineage>
</organism>
<reference evidence="6" key="1">
    <citation type="journal article" date="2017" name="Nature">
        <title>The genome of Chenopodium quinoa.</title>
        <authorList>
            <person name="Jarvis D.E."/>
            <person name="Ho Y.S."/>
            <person name="Lightfoot D.J."/>
            <person name="Schmoeckel S.M."/>
            <person name="Li B."/>
            <person name="Borm T.J.A."/>
            <person name="Ohyanagi H."/>
            <person name="Mineta K."/>
            <person name="Michell C.T."/>
            <person name="Saber N."/>
            <person name="Kharbatia N.M."/>
            <person name="Rupper R.R."/>
            <person name="Sharp A.R."/>
            <person name="Dally N."/>
            <person name="Boughton B.A."/>
            <person name="Woo Y.H."/>
            <person name="Gao G."/>
            <person name="Schijlen E.G.W.M."/>
            <person name="Guo X."/>
            <person name="Momin A.A."/>
            <person name="Negrao S."/>
            <person name="Al-Babili S."/>
            <person name="Gehring C."/>
            <person name="Roessner U."/>
            <person name="Jung C."/>
            <person name="Murphy K."/>
            <person name="Arold S.T."/>
            <person name="Gojobori T."/>
            <person name="van der Linden C.G."/>
            <person name="van Loo E.N."/>
            <person name="Jellen E.N."/>
            <person name="Maughan P.J."/>
            <person name="Tester M."/>
        </authorList>
    </citation>
    <scope>NUCLEOTIDE SEQUENCE [LARGE SCALE GENOMIC DNA]</scope>
    <source>
        <strain evidence="6">cv. PI 614886</strain>
    </source>
</reference>